<evidence type="ECO:0000313" key="2">
    <source>
        <dbReference type="EMBL" id="GFP38355.1"/>
    </source>
</evidence>
<dbReference type="EMBL" id="BLSD01000002">
    <property type="protein sequence ID" value="GFP38355.1"/>
    <property type="molecule type" value="Genomic_DNA"/>
</dbReference>
<gene>
    <name evidence="1" type="ORF">HKBW3S03_00289</name>
    <name evidence="2" type="ORF">HKBW3S47_00056</name>
</gene>
<protein>
    <submittedName>
        <fullName evidence="1">Uncharacterized protein</fullName>
    </submittedName>
</protein>
<dbReference type="Proteomes" id="UP000569018">
    <property type="component" value="Unassembled WGS sequence"/>
</dbReference>
<proteinExistence type="predicted"/>
<dbReference type="EMBL" id="BLRU01000013">
    <property type="protein sequence ID" value="GFP18784.1"/>
    <property type="molecule type" value="Genomic_DNA"/>
</dbReference>
<sequence>MTQQFFNLVKSIAKGVAVHKQFLSCQLHIPVAF</sequence>
<accession>A0A6V8NHD8</accession>
<comment type="caution">
    <text evidence="1">The sequence shown here is derived from an EMBL/GenBank/DDBJ whole genome shotgun (WGS) entry which is preliminary data.</text>
</comment>
<evidence type="ECO:0000313" key="3">
    <source>
        <dbReference type="Proteomes" id="UP000569018"/>
    </source>
</evidence>
<reference evidence="3 4" key="1">
    <citation type="journal article" date="2020" name="Front. Microbiol.">
        <title>Single-cell genomics of novel Actinobacteria with the Wood-Ljungdahl pathway discovered in a serpentinizing system.</title>
        <authorList>
            <person name="Merino N."/>
            <person name="Kawai M."/>
            <person name="Boyd E.S."/>
            <person name="Colman D.R."/>
            <person name="McGlynn S.E."/>
            <person name="Nealson K.H."/>
            <person name="Kurokawa K."/>
            <person name="Hongoh Y."/>
        </authorList>
    </citation>
    <scope>NUCLEOTIDE SEQUENCE [LARGE SCALE GENOMIC DNA]</scope>
    <source>
        <strain evidence="1 4">S03</strain>
        <strain evidence="2 3">S47</strain>
    </source>
</reference>
<evidence type="ECO:0000313" key="1">
    <source>
        <dbReference type="EMBL" id="GFP18784.1"/>
    </source>
</evidence>
<dbReference type="Proteomes" id="UP000574717">
    <property type="component" value="Unassembled WGS sequence"/>
</dbReference>
<evidence type="ECO:0000313" key="4">
    <source>
        <dbReference type="Proteomes" id="UP000574717"/>
    </source>
</evidence>
<name>A0A6V8NHD8_9ACTN</name>
<dbReference type="AlphaFoldDB" id="A0A6V8NHD8"/>
<organism evidence="1 4">
    <name type="scientific">Candidatus Hakubella thermalkaliphila</name>
    <dbReference type="NCBI Taxonomy" id="2754717"/>
    <lineage>
        <taxon>Bacteria</taxon>
        <taxon>Bacillati</taxon>
        <taxon>Actinomycetota</taxon>
        <taxon>Actinomycetota incertae sedis</taxon>
        <taxon>Candidatus Hakubellales</taxon>
        <taxon>Candidatus Hakubellaceae</taxon>
        <taxon>Candidatus Hakubella</taxon>
    </lineage>
</organism>